<evidence type="ECO:0000313" key="3">
    <source>
        <dbReference type="Proteomes" id="UP000030744"/>
    </source>
</evidence>
<reference evidence="2" key="1">
    <citation type="submission" date="2013-10" db="EMBL/GenBank/DDBJ databases">
        <title>Genomic analysis of the causative agents of coccidiosis in chickens.</title>
        <authorList>
            <person name="Reid A.J."/>
            <person name="Blake D."/>
            <person name="Billington K."/>
            <person name="Browne H."/>
            <person name="Dunn M."/>
            <person name="Hung S."/>
            <person name="Kawahara F."/>
            <person name="Miranda-Saavedra D."/>
            <person name="Mourier T."/>
            <person name="Nagra H."/>
            <person name="Otto T.D."/>
            <person name="Rawlings N."/>
            <person name="Sanchez A."/>
            <person name="Sanders M."/>
            <person name="Subramaniam C."/>
            <person name="Tay Y."/>
            <person name="Dear P."/>
            <person name="Doerig C."/>
            <person name="Gruber A."/>
            <person name="Parkinson J."/>
            <person name="Shirley M."/>
            <person name="Wan K.L."/>
            <person name="Berriman M."/>
            <person name="Tomley F."/>
            <person name="Pain A."/>
        </authorList>
    </citation>
    <scope>NUCLEOTIDE SEQUENCE [LARGE SCALE GENOMIC DNA]</scope>
    <source>
        <strain evidence="2">Houghton</strain>
    </source>
</reference>
<dbReference type="InterPro" id="IPR015421">
    <property type="entry name" value="PyrdxlP-dep_Trfase_major"/>
</dbReference>
<dbReference type="InterPro" id="IPR015424">
    <property type="entry name" value="PyrdxlP-dep_Trfase"/>
</dbReference>
<dbReference type="GeneID" id="25375924"/>
<keyword evidence="3" id="KW-1185">Reference proteome</keyword>
<dbReference type="Gene3D" id="3.40.640.10">
    <property type="entry name" value="Type I PLP-dependent aspartate aminotransferase-like (Major domain)"/>
    <property type="match status" value="1"/>
</dbReference>
<dbReference type="SUPFAM" id="SSF53383">
    <property type="entry name" value="PLP-dependent transferases"/>
    <property type="match status" value="1"/>
</dbReference>
<dbReference type="GO" id="GO:0000271">
    <property type="term" value="P:polysaccharide biosynthetic process"/>
    <property type="evidence" value="ECO:0007669"/>
    <property type="project" value="TreeGrafter"/>
</dbReference>
<dbReference type="GO" id="GO:0030170">
    <property type="term" value="F:pyridoxal phosphate binding"/>
    <property type="evidence" value="ECO:0007669"/>
    <property type="project" value="TreeGrafter"/>
</dbReference>
<feature type="compositionally biased region" description="Low complexity" evidence="1">
    <location>
        <begin position="7"/>
        <end position="23"/>
    </location>
</feature>
<name>U6K1C4_9EIME</name>
<organism evidence="2 3">
    <name type="scientific">Eimeria mitis</name>
    <dbReference type="NCBI Taxonomy" id="44415"/>
    <lineage>
        <taxon>Eukaryota</taxon>
        <taxon>Sar</taxon>
        <taxon>Alveolata</taxon>
        <taxon>Apicomplexa</taxon>
        <taxon>Conoidasida</taxon>
        <taxon>Coccidia</taxon>
        <taxon>Eucoccidiorida</taxon>
        <taxon>Eimeriorina</taxon>
        <taxon>Eimeriidae</taxon>
        <taxon>Eimeria</taxon>
    </lineage>
</organism>
<dbReference type="OrthoDB" id="416253at2759"/>
<accession>U6K1C4</accession>
<dbReference type="Pfam" id="PF01041">
    <property type="entry name" value="DegT_DnrJ_EryC1"/>
    <property type="match status" value="1"/>
</dbReference>
<dbReference type="InterPro" id="IPR000653">
    <property type="entry name" value="DegT/StrS_aminotransferase"/>
</dbReference>
<dbReference type="Proteomes" id="UP000030744">
    <property type="component" value="Unassembled WGS sequence"/>
</dbReference>
<evidence type="ECO:0000313" key="2">
    <source>
        <dbReference type="EMBL" id="CDJ31530.1"/>
    </source>
</evidence>
<dbReference type="PANTHER" id="PTHR30244">
    <property type="entry name" value="TRANSAMINASE"/>
    <property type="match status" value="1"/>
</dbReference>
<dbReference type="RefSeq" id="XP_013354095.1">
    <property type="nucleotide sequence ID" value="XM_013498641.1"/>
</dbReference>
<reference evidence="2" key="2">
    <citation type="submission" date="2013-10" db="EMBL/GenBank/DDBJ databases">
        <authorList>
            <person name="Aslett M."/>
        </authorList>
    </citation>
    <scope>NUCLEOTIDE SEQUENCE [LARGE SCALE GENOMIC DNA]</scope>
    <source>
        <strain evidence="2">Houghton</strain>
    </source>
</reference>
<evidence type="ECO:0000256" key="1">
    <source>
        <dbReference type="SAM" id="MobiDB-lite"/>
    </source>
</evidence>
<dbReference type="AlphaFoldDB" id="U6K1C4"/>
<dbReference type="PANTHER" id="PTHR30244:SF34">
    <property type="entry name" value="DTDP-4-AMINO-4,6-DIDEOXYGALACTOSE TRANSAMINASE"/>
    <property type="match status" value="1"/>
</dbReference>
<dbReference type="EMBL" id="HG683359">
    <property type="protein sequence ID" value="CDJ31530.1"/>
    <property type="molecule type" value="Genomic_DNA"/>
</dbReference>
<gene>
    <name evidence="2" type="ORF">EMH_0009370</name>
</gene>
<feature type="region of interest" description="Disordered" evidence="1">
    <location>
        <begin position="1"/>
        <end position="28"/>
    </location>
</feature>
<protein>
    <submittedName>
        <fullName evidence="2">Uncharacterized protein</fullName>
    </submittedName>
</protein>
<dbReference type="VEuPathDB" id="ToxoDB:EMH_0009370"/>
<proteinExistence type="predicted"/>
<sequence length="434" mass="47474">MESYQVSTDGGSTSSGKTTEGSTADSGESYRCRMLVEELLESPAAPVESLVEGAQLEQVAAPTPQNPLAALAVYVDVNFSSALQMLRTAASVTVEEAKATLFSGSSGRLNIARRLHGRLEELWTRPYRQLKNVNVDKVRLLLGSLKRQDHRCGQDTPTLPPTDLSDEAAADRYTNTVDASLSCGLPAYSMDRFLSDSEVHCADALPTTWRPFRRDDGTIIAPPVELLAAFADSKSAHMPYSRNNPSTFEGQELWTSAQRTPLNSTVGCVVGLCVRSLLDLYIQAIRSLQPTLLPRGSVVLVTAVNVPMMFRVLEEHHLVVQPLDLDPHTLMPSEQILQQAVQCWGSRVKAVLCSHLYGGVCDLQPLVDFSIKHKLLLIEDCAESFVGELYKGHPWADVSLFSFGLIKTCTSAGGGIATVRFQLCYPRRRPKLGI</sequence>
<dbReference type="GO" id="GO:0008483">
    <property type="term" value="F:transaminase activity"/>
    <property type="evidence" value="ECO:0007669"/>
    <property type="project" value="TreeGrafter"/>
</dbReference>